<evidence type="ECO:0000313" key="2">
    <source>
        <dbReference type="EMBL" id="EIW51398.1"/>
    </source>
</evidence>
<feature type="compositionally biased region" description="Low complexity" evidence="1">
    <location>
        <begin position="14"/>
        <end position="46"/>
    </location>
</feature>
<dbReference type="KEGG" id="tvs:TRAVEDRAFT_54603"/>
<dbReference type="GeneID" id="19417458"/>
<dbReference type="Proteomes" id="UP000054317">
    <property type="component" value="Unassembled WGS sequence"/>
</dbReference>
<dbReference type="AlphaFoldDB" id="R7S6A0"/>
<reference evidence="3" key="1">
    <citation type="journal article" date="2012" name="Science">
        <title>The Paleozoic origin of enzymatic lignin decomposition reconstructed from 31 fungal genomes.</title>
        <authorList>
            <person name="Floudas D."/>
            <person name="Binder M."/>
            <person name="Riley R."/>
            <person name="Barry K."/>
            <person name="Blanchette R.A."/>
            <person name="Henrissat B."/>
            <person name="Martinez A.T."/>
            <person name="Otillar R."/>
            <person name="Spatafora J.W."/>
            <person name="Yadav J.S."/>
            <person name="Aerts A."/>
            <person name="Benoit I."/>
            <person name="Boyd A."/>
            <person name="Carlson A."/>
            <person name="Copeland A."/>
            <person name="Coutinho P.M."/>
            <person name="de Vries R.P."/>
            <person name="Ferreira P."/>
            <person name="Findley K."/>
            <person name="Foster B."/>
            <person name="Gaskell J."/>
            <person name="Glotzer D."/>
            <person name="Gorecki P."/>
            <person name="Heitman J."/>
            <person name="Hesse C."/>
            <person name="Hori C."/>
            <person name="Igarashi K."/>
            <person name="Jurgens J.A."/>
            <person name="Kallen N."/>
            <person name="Kersten P."/>
            <person name="Kohler A."/>
            <person name="Kuees U."/>
            <person name="Kumar T.K.A."/>
            <person name="Kuo A."/>
            <person name="LaButti K."/>
            <person name="Larrondo L.F."/>
            <person name="Lindquist E."/>
            <person name="Ling A."/>
            <person name="Lombard V."/>
            <person name="Lucas S."/>
            <person name="Lundell T."/>
            <person name="Martin R."/>
            <person name="McLaughlin D.J."/>
            <person name="Morgenstern I."/>
            <person name="Morin E."/>
            <person name="Murat C."/>
            <person name="Nagy L.G."/>
            <person name="Nolan M."/>
            <person name="Ohm R.A."/>
            <person name="Patyshakuliyeva A."/>
            <person name="Rokas A."/>
            <person name="Ruiz-Duenas F.J."/>
            <person name="Sabat G."/>
            <person name="Salamov A."/>
            <person name="Samejima M."/>
            <person name="Schmutz J."/>
            <person name="Slot J.C."/>
            <person name="St John F."/>
            <person name="Stenlid J."/>
            <person name="Sun H."/>
            <person name="Sun S."/>
            <person name="Syed K."/>
            <person name="Tsang A."/>
            <person name="Wiebenga A."/>
            <person name="Young D."/>
            <person name="Pisabarro A."/>
            <person name="Eastwood D.C."/>
            <person name="Martin F."/>
            <person name="Cullen D."/>
            <person name="Grigoriev I.V."/>
            <person name="Hibbett D.S."/>
        </authorList>
    </citation>
    <scope>NUCLEOTIDE SEQUENCE [LARGE SCALE GENOMIC DNA]</scope>
    <source>
        <strain evidence="3">FP-101664</strain>
    </source>
</reference>
<dbReference type="OrthoDB" id="2752914at2759"/>
<evidence type="ECO:0000313" key="3">
    <source>
        <dbReference type="Proteomes" id="UP000054317"/>
    </source>
</evidence>
<feature type="compositionally biased region" description="Polar residues" evidence="1">
    <location>
        <begin position="227"/>
        <end position="256"/>
    </location>
</feature>
<feature type="non-terminal residue" evidence="2">
    <location>
        <position position="507"/>
    </location>
</feature>
<sequence length="507" mass="54334">MAGRTTRTRVAASTGGKAPKAVTKKAAAPTQAKGAKAAAVRKTTAPSRKAPAVSAAKGKAIRGKAARAIDSDAEEGSEDDDEEDSRQEVELTPKIGRSRAANSSPPSTPKTPSPVKAGRGRAAKPKSTPAKRAKQVDSEDSEDEGISPAKKVKTVPAPVKQSFVPLPRTQTIKAQIAAERAAAEKAKKIMVDKDVQTELSGTVDRKVQTKQRSSVEVVIPVRKTPGKSKNTPVKASNTSKAAKTSKAPNSDSSVFTRETDDEDKARLQRRLFTDHLPEPLRTIQDHGSSKDTAHMSSLDSGEEEDDAAMEDLADDVTNKLVLDVDNPDVVDEALRDTYQGLPVVRSCDALTADGSLISTVPYTQGLVDKHDVNPSALKRLATFSNDGGYVINPARFDPAKVTLSTFGQSANKVLSWKPQSGQHARAICMTMGFVFTCNVVFPTSFGKQQSQTVKSVLFGPVRAEWERTMAFFGTVFNRSELPISTFTASQRYVGVNMRTFPSDPTPA</sequence>
<evidence type="ECO:0000256" key="1">
    <source>
        <dbReference type="SAM" id="MobiDB-lite"/>
    </source>
</evidence>
<gene>
    <name evidence="2" type="ORF">TRAVEDRAFT_54603</name>
</gene>
<dbReference type="RefSeq" id="XP_008045720.1">
    <property type="nucleotide sequence ID" value="XM_008047529.1"/>
</dbReference>
<feature type="compositionally biased region" description="Basic residues" evidence="1">
    <location>
        <begin position="118"/>
        <end position="133"/>
    </location>
</feature>
<keyword evidence="3" id="KW-1185">Reference proteome</keyword>
<dbReference type="EMBL" id="JH711810">
    <property type="protein sequence ID" value="EIW51398.1"/>
    <property type="molecule type" value="Genomic_DNA"/>
</dbReference>
<protein>
    <submittedName>
        <fullName evidence="2">Uncharacterized protein</fullName>
    </submittedName>
</protein>
<name>R7S6A0_TRAVS</name>
<feature type="compositionally biased region" description="Basic and acidic residues" evidence="1">
    <location>
        <begin position="263"/>
        <end position="293"/>
    </location>
</feature>
<feature type="compositionally biased region" description="Acidic residues" evidence="1">
    <location>
        <begin position="71"/>
        <end position="85"/>
    </location>
</feature>
<dbReference type="OMA" id="HARAICM"/>
<feature type="region of interest" description="Disordered" evidence="1">
    <location>
        <begin position="197"/>
        <end position="308"/>
    </location>
</feature>
<accession>R7S6A0</accession>
<organism evidence="2 3">
    <name type="scientific">Trametes versicolor (strain FP-101664)</name>
    <name type="common">White-rot fungus</name>
    <name type="synonym">Coriolus versicolor</name>
    <dbReference type="NCBI Taxonomy" id="717944"/>
    <lineage>
        <taxon>Eukaryota</taxon>
        <taxon>Fungi</taxon>
        <taxon>Dikarya</taxon>
        <taxon>Basidiomycota</taxon>
        <taxon>Agaricomycotina</taxon>
        <taxon>Agaricomycetes</taxon>
        <taxon>Polyporales</taxon>
        <taxon>Polyporaceae</taxon>
        <taxon>Trametes</taxon>
    </lineage>
</organism>
<feature type="region of interest" description="Disordered" evidence="1">
    <location>
        <begin position="1"/>
        <end position="157"/>
    </location>
</feature>
<proteinExistence type="predicted"/>